<protein>
    <submittedName>
        <fullName evidence="1">8008_t:CDS:1</fullName>
    </submittedName>
</protein>
<dbReference type="EMBL" id="CAJVQC010135109">
    <property type="protein sequence ID" value="CAG8842658.1"/>
    <property type="molecule type" value="Genomic_DNA"/>
</dbReference>
<organism evidence="1 2">
    <name type="scientific">Racocetra persica</name>
    <dbReference type="NCBI Taxonomy" id="160502"/>
    <lineage>
        <taxon>Eukaryota</taxon>
        <taxon>Fungi</taxon>
        <taxon>Fungi incertae sedis</taxon>
        <taxon>Mucoromycota</taxon>
        <taxon>Glomeromycotina</taxon>
        <taxon>Glomeromycetes</taxon>
        <taxon>Diversisporales</taxon>
        <taxon>Gigasporaceae</taxon>
        <taxon>Racocetra</taxon>
    </lineage>
</organism>
<feature type="non-terminal residue" evidence="1">
    <location>
        <position position="1"/>
    </location>
</feature>
<evidence type="ECO:0000313" key="2">
    <source>
        <dbReference type="Proteomes" id="UP000789920"/>
    </source>
</evidence>
<sequence length="71" mass="8593">RKRKYPTTEEKQHTTRPAVKKNKSQKNSETDLDEIERNLAIREKQLELEEREAELELKKMNIQKMKKDLNL</sequence>
<proteinExistence type="predicted"/>
<accession>A0ACA9SMT3</accession>
<dbReference type="Proteomes" id="UP000789920">
    <property type="component" value="Unassembled WGS sequence"/>
</dbReference>
<comment type="caution">
    <text evidence="1">The sequence shown here is derived from an EMBL/GenBank/DDBJ whole genome shotgun (WGS) entry which is preliminary data.</text>
</comment>
<name>A0ACA9SMT3_9GLOM</name>
<reference evidence="1" key="1">
    <citation type="submission" date="2021-06" db="EMBL/GenBank/DDBJ databases">
        <authorList>
            <person name="Kallberg Y."/>
            <person name="Tangrot J."/>
            <person name="Rosling A."/>
        </authorList>
    </citation>
    <scope>NUCLEOTIDE SEQUENCE</scope>
    <source>
        <strain evidence="1">MA461A</strain>
    </source>
</reference>
<keyword evidence="2" id="KW-1185">Reference proteome</keyword>
<gene>
    <name evidence="1" type="ORF">RPERSI_LOCUS32420</name>
</gene>
<evidence type="ECO:0000313" key="1">
    <source>
        <dbReference type="EMBL" id="CAG8842658.1"/>
    </source>
</evidence>